<accession>A0AAI8YZN1</accession>
<name>A0AAI8YZN1_9PEZI</name>
<protein>
    <submittedName>
        <fullName evidence="2">Uncharacterized protein</fullName>
    </submittedName>
</protein>
<dbReference type="AlphaFoldDB" id="A0AAI8YZN1"/>
<evidence type="ECO:0000313" key="2">
    <source>
        <dbReference type="EMBL" id="CAK4027100.1"/>
    </source>
</evidence>
<feature type="region of interest" description="Disordered" evidence="1">
    <location>
        <begin position="22"/>
        <end position="42"/>
    </location>
</feature>
<organism evidence="2 3">
    <name type="scientific">Lecanosticta acicola</name>
    <dbReference type="NCBI Taxonomy" id="111012"/>
    <lineage>
        <taxon>Eukaryota</taxon>
        <taxon>Fungi</taxon>
        <taxon>Dikarya</taxon>
        <taxon>Ascomycota</taxon>
        <taxon>Pezizomycotina</taxon>
        <taxon>Dothideomycetes</taxon>
        <taxon>Dothideomycetidae</taxon>
        <taxon>Mycosphaerellales</taxon>
        <taxon>Mycosphaerellaceae</taxon>
        <taxon>Lecanosticta</taxon>
    </lineage>
</organism>
<reference evidence="2" key="1">
    <citation type="submission" date="2023-11" db="EMBL/GenBank/DDBJ databases">
        <authorList>
            <person name="Alioto T."/>
            <person name="Alioto T."/>
            <person name="Gomez Garrido J."/>
        </authorList>
    </citation>
    <scope>NUCLEOTIDE SEQUENCE</scope>
</reference>
<gene>
    <name evidence="2" type="ORF">LECACI_7A005053</name>
</gene>
<comment type="caution">
    <text evidence="2">The sequence shown here is derived from an EMBL/GenBank/DDBJ whole genome shotgun (WGS) entry which is preliminary data.</text>
</comment>
<sequence>MGVPDSQSYYELYENLGIGSADDVSWDPPKPMRTAPRQSDEDAHLIVRAGAPRRSAAAASSEPIPPSTFLEKIPVEIRLAIYEVAMAEGDAKPETITSRKSAMPARGDIVNFPWYVVEPPILRVCRQIRAEAMKTYNNFLSDEQARVVRSLAPDAEERASLMQPWAVLLGDPRDRTWEVPQAPRRYLQQLADAAQRVRRFGYLAPESAARPFWDDMIDRTGGVWDDRIWYGGTWYGGTWYGGTWHVEKIALLREFLG</sequence>
<dbReference type="EMBL" id="CAVMBE010000031">
    <property type="protein sequence ID" value="CAK4027100.1"/>
    <property type="molecule type" value="Genomic_DNA"/>
</dbReference>
<evidence type="ECO:0000256" key="1">
    <source>
        <dbReference type="SAM" id="MobiDB-lite"/>
    </source>
</evidence>
<keyword evidence="3" id="KW-1185">Reference proteome</keyword>
<proteinExistence type="predicted"/>
<dbReference type="Proteomes" id="UP001296104">
    <property type="component" value="Unassembled WGS sequence"/>
</dbReference>
<evidence type="ECO:0000313" key="3">
    <source>
        <dbReference type="Proteomes" id="UP001296104"/>
    </source>
</evidence>